<evidence type="ECO:0000313" key="2">
    <source>
        <dbReference type="Proteomes" id="UP000436138"/>
    </source>
</evidence>
<gene>
    <name evidence="1" type="ORF">GQF42_00605</name>
</gene>
<dbReference type="Proteomes" id="UP000436138">
    <property type="component" value="Chromosome"/>
</dbReference>
<proteinExistence type="predicted"/>
<sequence>MAGIEIDDSTRDTFQALADDAGMLLEDYLATLAEEKKHERALAEGAEVFRQVTGDPATVSAFDAEFGGPAVRRTPRAA</sequence>
<dbReference type="RefSeq" id="WP_158916721.1">
    <property type="nucleotide sequence ID" value="NZ_CP047020.1"/>
</dbReference>
<name>A0A6I6MRF8_9ACTN</name>
<dbReference type="AlphaFoldDB" id="A0A6I6MRF8"/>
<organism evidence="1 2">
    <name type="scientific">Streptomyces broussonetiae</name>
    <dbReference type="NCBI Taxonomy" id="2686304"/>
    <lineage>
        <taxon>Bacteria</taxon>
        <taxon>Bacillati</taxon>
        <taxon>Actinomycetota</taxon>
        <taxon>Actinomycetes</taxon>
        <taxon>Kitasatosporales</taxon>
        <taxon>Streptomycetaceae</taxon>
        <taxon>Streptomyces</taxon>
    </lineage>
</organism>
<dbReference type="EMBL" id="CP047020">
    <property type="protein sequence ID" value="QHA02062.1"/>
    <property type="molecule type" value="Genomic_DNA"/>
</dbReference>
<protein>
    <submittedName>
        <fullName evidence="1">Antitoxin MazE7</fullName>
    </submittedName>
</protein>
<accession>A0A6I6MRF8</accession>
<keyword evidence="2" id="KW-1185">Reference proteome</keyword>
<reference evidence="1 2" key="1">
    <citation type="submission" date="2019-12" db="EMBL/GenBank/DDBJ databases">
        <title>Streptomyces sp. strain T44 isolated from rhizosphere soil of Broussonetia papyrifera.</title>
        <authorList>
            <person name="Mo P."/>
        </authorList>
    </citation>
    <scope>NUCLEOTIDE SEQUENCE [LARGE SCALE GENOMIC DNA]</scope>
    <source>
        <strain evidence="1 2">T44</strain>
    </source>
</reference>
<dbReference type="KEGG" id="sbro:GQF42_00605"/>
<evidence type="ECO:0000313" key="1">
    <source>
        <dbReference type="EMBL" id="QHA02062.1"/>
    </source>
</evidence>